<proteinExistence type="evidence at transcript level"/>
<dbReference type="InterPro" id="IPR036286">
    <property type="entry name" value="LexA/Signal_pep-like_sf"/>
</dbReference>
<dbReference type="InterPro" id="IPR019533">
    <property type="entry name" value="Peptidase_S26"/>
</dbReference>
<sequence>MASLSTWLRYIVHKIEYSISLSSKNYQIGQITDKQVNENVWKNVFQGKLTYVHFNKGEEMAPTLSGQGGTLLVRRLPTADPKKVFVGDVVALKDPQNPDNCIVRRLAAVEGDEMVSTDEKDEPFVLENDQCWVVSDNESLSPKVLEAADSRLFGPVPMSDILGRVIYCLRSSVDHGPIRNSETAMHKDSPVLAVELDIDEMARSPKT</sequence>
<dbReference type="Gene3D" id="2.10.109.10">
    <property type="entry name" value="Umud Fragment, subunit A"/>
    <property type="match status" value="1"/>
</dbReference>
<dbReference type="GO" id="GO:0004252">
    <property type="term" value="F:serine-type endopeptidase activity"/>
    <property type="evidence" value="ECO:0007669"/>
    <property type="project" value="InterPro"/>
</dbReference>
<name>D5AD73_PICSI</name>
<protein>
    <recommendedName>
        <fullName evidence="2">Peptidase S26 domain-containing protein</fullName>
    </recommendedName>
</protein>
<dbReference type="EMBL" id="BT124226">
    <property type="protein sequence ID" value="ADE77492.1"/>
    <property type="molecule type" value="mRNA"/>
</dbReference>
<dbReference type="CDD" id="cd06530">
    <property type="entry name" value="S26_SPase_I"/>
    <property type="match status" value="1"/>
</dbReference>
<dbReference type="AlphaFoldDB" id="D5AD73"/>
<accession>D5AD73</accession>
<evidence type="ECO:0008006" key="2">
    <source>
        <dbReference type="Google" id="ProtNLM"/>
    </source>
</evidence>
<organism evidence="1">
    <name type="scientific">Picea sitchensis</name>
    <name type="common">Sitka spruce</name>
    <name type="synonym">Pinus sitchensis</name>
    <dbReference type="NCBI Taxonomy" id="3332"/>
    <lineage>
        <taxon>Eukaryota</taxon>
        <taxon>Viridiplantae</taxon>
        <taxon>Streptophyta</taxon>
        <taxon>Embryophyta</taxon>
        <taxon>Tracheophyta</taxon>
        <taxon>Spermatophyta</taxon>
        <taxon>Pinopsida</taxon>
        <taxon>Pinidae</taxon>
        <taxon>Conifers I</taxon>
        <taxon>Pinales</taxon>
        <taxon>Pinaceae</taxon>
        <taxon>Picea</taxon>
    </lineage>
</organism>
<dbReference type="GO" id="GO:0006465">
    <property type="term" value="P:signal peptide processing"/>
    <property type="evidence" value="ECO:0007669"/>
    <property type="project" value="InterPro"/>
</dbReference>
<evidence type="ECO:0000313" key="1">
    <source>
        <dbReference type="EMBL" id="ADE77492.1"/>
    </source>
</evidence>
<dbReference type="PANTHER" id="PTHR47040:SF1">
    <property type="entry name" value="MITOCHONDRIAL ATP-INDEPENDENT INNER MEMBRANE PROTEASE SUBUNIT 2"/>
    <property type="match status" value="1"/>
</dbReference>
<dbReference type="PANTHER" id="PTHR47040">
    <property type="entry name" value="OSJNBA0068L06.9 PROTEIN"/>
    <property type="match status" value="1"/>
</dbReference>
<reference evidence="1" key="1">
    <citation type="submission" date="2010-04" db="EMBL/GenBank/DDBJ databases">
        <authorList>
            <person name="Reid K.E."/>
            <person name="Liao N."/>
            <person name="Chan S."/>
            <person name="Docking R."/>
            <person name="Taylor G."/>
            <person name="Moore R."/>
            <person name="Mayo M."/>
            <person name="Munro S."/>
            <person name="King J."/>
            <person name="Yanchuk A."/>
            <person name="Holt R."/>
            <person name="Jones S."/>
            <person name="Marra M."/>
            <person name="Ritland C.E."/>
            <person name="Ritland K."/>
            <person name="Bohlmann J."/>
        </authorList>
    </citation>
    <scope>NUCLEOTIDE SEQUENCE</scope>
    <source>
        <tissue evidence="1">Bud</tissue>
    </source>
</reference>
<dbReference type="SUPFAM" id="SSF51306">
    <property type="entry name" value="LexA/Signal peptidase"/>
    <property type="match status" value="1"/>
</dbReference>
<dbReference type="InterPro" id="IPR053307">
    <property type="entry name" value="Mitochondrial_IM_protease"/>
</dbReference>